<organism evidence="1 2">
    <name type="scientific">Lactuca sativa</name>
    <name type="common">Garden lettuce</name>
    <dbReference type="NCBI Taxonomy" id="4236"/>
    <lineage>
        <taxon>Eukaryota</taxon>
        <taxon>Viridiplantae</taxon>
        <taxon>Streptophyta</taxon>
        <taxon>Embryophyta</taxon>
        <taxon>Tracheophyta</taxon>
        <taxon>Spermatophyta</taxon>
        <taxon>Magnoliopsida</taxon>
        <taxon>eudicotyledons</taxon>
        <taxon>Gunneridae</taxon>
        <taxon>Pentapetalae</taxon>
        <taxon>asterids</taxon>
        <taxon>campanulids</taxon>
        <taxon>Asterales</taxon>
        <taxon>Asteraceae</taxon>
        <taxon>Cichorioideae</taxon>
        <taxon>Cichorieae</taxon>
        <taxon>Lactucinae</taxon>
        <taxon>Lactuca</taxon>
    </lineage>
</organism>
<reference evidence="1 2" key="1">
    <citation type="journal article" date="2017" name="Nat. Commun.">
        <title>Genome assembly with in vitro proximity ligation data and whole-genome triplication in lettuce.</title>
        <authorList>
            <person name="Reyes-Chin-Wo S."/>
            <person name="Wang Z."/>
            <person name="Yang X."/>
            <person name="Kozik A."/>
            <person name="Arikit S."/>
            <person name="Song C."/>
            <person name="Xia L."/>
            <person name="Froenicke L."/>
            <person name="Lavelle D.O."/>
            <person name="Truco M.J."/>
            <person name="Xia R."/>
            <person name="Zhu S."/>
            <person name="Xu C."/>
            <person name="Xu H."/>
            <person name="Xu X."/>
            <person name="Cox K."/>
            <person name="Korf I."/>
            <person name="Meyers B.C."/>
            <person name="Michelmore R.W."/>
        </authorList>
    </citation>
    <scope>NUCLEOTIDE SEQUENCE [LARGE SCALE GENOMIC DNA]</scope>
    <source>
        <strain evidence="2">cv. Salinas</strain>
        <tissue evidence="1">Seedlings</tissue>
    </source>
</reference>
<name>A0A9R1WU41_LACSA</name>
<dbReference type="AlphaFoldDB" id="A0A9R1WU41"/>
<protein>
    <submittedName>
        <fullName evidence="1">Uncharacterized protein</fullName>
    </submittedName>
</protein>
<proteinExistence type="predicted"/>
<evidence type="ECO:0000313" key="1">
    <source>
        <dbReference type="EMBL" id="KAJ0186549.1"/>
    </source>
</evidence>
<dbReference type="EMBL" id="NBSK02000009">
    <property type="protein sequence ID" value="KAJ0186549.1"/>
    <property type="molecule type" value="Genomic_DNA"/>
</dbReference>
<sequence length="94" mass="10637">MVEVVNRVQAEGKKIVDPSKQGALCSIGRFGQPWAPHKVGCCKPGGVMWEREVVGILQYYPCSEYAEHKHHFGVVLYNHDLICEFTTPHDVFHT</sequence>
<accession>A0A9R1WU41</accession>
<dbReference type="Proteomes" id="UP000235145">
    <property type="component" value="Unassembled WGS sequence"/>
</dbReference>
<keyword evidence="2" id="KW-1185">Reference proteome</keyword>
<comment type="caution">
    <text evidence="1">The sequence shown here is derived from an EMBL/GenBank/DDBJ whole genome shotgun (WGS) entry which is preliminary data.</text>
</comment>
<evidence type="ECO:0000313" key="2">
    <source>
        <dbReference type="Proteomes" id="UP000235145"/>
    </source>
</evidence>
<gene>
    <name evidence="1" type="ORF">LSAT_V11C900493130</name>
</gene>